<dbReference type="InterPro" id="IPR018485">
    <property type="entry name" value="FGGY_C"/>
</dbReference>
<evidence type="ECO:0000256" key="3">
    <source>
        <dbReference type="ARBA" id="ARBA00022679"/>
    </source>
</evidence>
<evidence type="ECO:0000256" key="4">
    <source>
        <dbReference type="ARBA" id="ARBA00022741"/>
    </source>
</evidence>
<dbReference type="SUPFAM" id="SSF53067">
    <property type="entry name" value="Actin-like ATPase domain"/>
    <property type="match status" value="2"/>
</dbReference>
<feature type="compositionally biased region" description="Low complexity" evidence="9">
    <location>
        <begin position="1"/>
        <end position="14"/>
    </location>
</feature>
<feature type="binding site" evidence="7">
    <location>
        <begin position="111"/>
        <end position="112"/>
    </location>
    <ligand>
        <name>substrate</name>
    </ligand>
</feature>
<accession>A0ABS4YV25</accession>
<dbReference type="Proteomes" id="UP000711614">
    <property type="component" value="Unassembled WGS sequence"/>
</dbReference>
<evidence type="ECO:0000256" key="1">
    <source>
        <dbReference type="ARBA" id="ARBA00009156"/>
    </source>
</evidence>
<keyword evidence="3 7" id="KW-0808">Transferase</keyword>
<dbReference type="HAMAP" id="MF_02220">
    <property type="entry name" value="XylB"/>
    <property type="match status" value="1"/>
</dbReference>
<keyword evidence="6 7" id="KW-0067">ATP-binding</keyword>
<feature type="domain" description="Carbohydrate kinase FGGY N-terminal" evidence="10">
    <location>
        <begin position="41"/>
        <end position="272"/>
    </location>
</feature>
<proteinExistence type="inferred from homology"/>
<comment type="caution">
    <text evidence="12">The sequence shown here is derived from an EMBL/GenBank/DDBJ whole genome shotgun (WGS) entry which is preliminary data.</text>
</comment>
<evidence type="ECO:0000256" key="6">
    <source>
        <dbReference type="ARBA" id="ARBA00022840"/>
    </source>
</evidence>
<comment type="similarity">
    <text evidence="1 7 8">Belongs to the FGGY kinase family.</text>
</comment>
<keyword evidence="7 8" id="KW-0119">Carbohydrate metabolism</keyword>
<evidence type="ECO:0000256" key="9">
    <source>
        <dbReference type="SAM" id="MobiDB-lite"/>
    </source>
</evidence>
<feature type="domain" description="Carbohydrate kinase FGGY C-terminal" evidence="11">
    <location>
        <begin position="281"/>
        <end position="464"/>
    </location>
</feature>
<evidence type="ECO:0000259" key="10">
    <source>
        <dbReference type="Pfam" id="PF00370"/>
    </source>
</evidence>
<dbReference type="PANTHER" id="PTHR43095:SF5">
    <property type="entry name" value="XYLULOSE KINASE"/>
    <property type="match status" value="1"/>
</dbReference>
<evidence type="ECO:0000256" key="8">
    <source>
        <dbReference type="RuleBase" id="RU364073"/>
    </source>
</evidence>
<name>A0ABS4YV25_9MICC</name>
<evidence type="ECO:0000256" key="2">
    <source>
        <dbReference type="ARBA" id="ARBA00022629"/>
    </source>
</evidence>
<dbReference type="InterPro" id="IPR050406">
    <property type="entry name" value="FGGY_Carb_Kinase"/>
</dbReference>
<feature type="region of interest" description="Disordered" evidence="9">
    <location>
        <begin position="1"/>
        <end position="29"/>
    </location>
</feature>
<dbReference type="InterPro" id="IPR043129">
    <property type="entry name" value="ATPase_NBD"/>
</dbReference>
<dbReference type="EMBL" id="JAGIOI010000001">
    <property type="protein sequence ID" value="MBP2412626.1"/>
    <property type="molecule type" value="Genomic_DNA"/>
</dbReference>
<keyword evidence="13" id="KW-1185">Reference proteome</keyword>
<dbReference type="Pfam" id="PF00370">
    <property type="entry name" value="FGGY_N"/>
    <property type="match status" value="1"/>
</dbReference>
<evidence type="ECO:0000256" key="5">
    <source>
        <dbReference type="ARBA" id="ARBA00022777"/>
    </source>
</evidence>
<feature type="site" description="Important for activity" evidence="7">
    <location>
        <position position="45"/>
    </location>
</feature>
<comment type="catalytic activity">
    <reaction evidence="7 8">
        <text>D-xylulose + ATP = D-xylulose 5-phosphate + ADP + H(+)</text>
        <dbReference type="Rhea" id="RHEA:10964"/>
        <dbReference type="ChEBI" id="CHEBI:15378"/>
        <dbReference type="ChEBI" id="CHEBI:17140"/>
        <dbReference type="ChEBI" id="CHEBI:30616"/>
        <dbReference type="ChEBI" id="CHEBI:57737"/>
        <dbReference type="ChEBI" id="CHEBI:456216"/>
        <dbReference type="EC" id="2.7.1.17"/>
    </reaction>
</comment>
<dbReference type="EC" id="2.7.1.17" evidence="7 8"/>
<evidence type="ECO:0000313" key="12">
    <source>
        <dbReference type="EMBL" id="MBP2412626.1"/>
    </source>
</evidence>
<comment type="function">
    <text evidence="7">Catalyzes the phosphorylation of D-xylulose to D-xylulose 5-phosphate.</text>
</comment>
<organism evidence="12 13">
    <name type="scientific">Arthrobacter stackebrandtii</name>
    <dbReference type="NCBI Taxonomy" id="272161"/>
    <lineage>
        <taxon>Bacteria</taxon>
        <taxon>Bacillati</taxon>
        <taxon>Actinomycetota</taxon>
        <taxon>Actinomycetes</taxon>
        <taxon>Micrococcales</taxon>
        <taxon>Micrococcaceae</taxon>
        <taxon>Arthrobacter</taxon>
    </lineage>
</organism>
<dbReference type="PIRSF" id="PIRSF000538">
    <property type="entry name" value="GlpK"/>
    <property type="match status" value="1"/>
</dbReference>
<feature type="active site" description="Proton acceptor" evidence="7">
    <location>
        <position position="265"/>
    </location>
</feature>
<keyword evidence="4 7" id="KW-0547">Nucleotide-binding</keyword>
<reference evidence="12 13" key="1">
    <citation type="submission" date="2021-03" db="EMBL/GenBank/DDBJ databases">
        <title>Sequencing the genomes of 1000 actinobacteria strains.</title>
        <authorList>
            <person name="Klenk H.-P."/>
        </authorList>
    </citation>
    <scope>NUCLEOTIDE SEQUENCE [LARGE SCALE GENOMIC DNA]</scope>
    <source>
        <strain evidence="12 13">DSM 16005</strain>
    </source>
</reference>
<dbReference type="PANTHER" id="PTHR43095">
    <property type="entry name" value="SUGAR KINASE"/>
    <property type="match status" value="1"/>
</dbReference>
<keyword evidence="2 7" id="KW-0859">Xylose metabolism</keyword>
<dbReference type="InterPro" id="IPR006000">
    <property type="entry name" value="Xylulokinase"/>
</dbReference>
<dbReference type="InterPro" id="IPR000577">
    <property type="entry name" value="Carb_kinase_FGGY"/>
</dbReference>
<evidence type="ECO:0000256" key="7">
    <source>
        <dbReference type="HAMAP-Rule" id="MF_02220"/>
    </source>
</evidence>
<evidence type="ECO:0000259" key="11">
    <source>
        <dbReference type="Pfam" id="PF02782"/>
    </source>
</evidence>
<protein>
    <recommendedName>
        <fullName evidence="7 8">Xylulose kinase</fullName>
        <shortName evidence="7 8">Xylulokinase</shortName>
        <ecNumber evidence="7 8">2.7.1.17</ecNumber>
    </recommendedName>
</protein>
<dbReference type="NCBIfam" id="TIGR01312">
    <property type="entry name" value="XylB"/>
    <property type="match status" value="1"/>
</dbReference>
<dbReference type="InterPro" id="IPR018484">
    <property type="entry name" value="FGGY_N"/>
</dbReference>
<dbReference type="Pfam" id="PF02782">
    <property type="entry name" value="FGGY_C"/>
    <property type="match status" value="1"/>
</dbReference>
<sequence length="503" mass="50875">MSAASGEGATAAGAQVPRPPTPGQASVSPSSAVSAAAGSVVVGIDSSTQSCKVVAVDLFTGAQVSTGSAAHPDGTAVDPGVWTVALGDAWAAAGIDALGGRVAGVSVAAQQHGMVAVDSAGEPVHDALLWNDVRSADDAAAMVADFGAKAWVEAVNVVPVASFTLSKLAWLARSEPNAAARLHTVGLPHDWLNRQLTGTWSTDRSDASGTAYFDPVANTYRPHLLKEYFGSVPALPEVLAPNASAGQLLPRWGASSAVVGAGMGDNAGAALGLELAPGEVAVSIGTSGTVFAVSEEPVQDASGQLAGFADATGRHLPLLATINAARVMAAGAAMLNVDLAEFDRLALAAAPDAGGLTLLPYLDGERTPNLPDATGTLTGMTRANMTPENLARASVLAVLNSLADALAGLHSFGVPVERVLLIGGGSKSRALREAAATVFGVPVDVPEQREYVALGAARQAAWAATGELPVWGRRIEESFMPDGGWGATVRGRYSSARRTVYGV</sequence>
<keyword evidence="5 7" id="KW-0418">Kinase</keyword>
<dbReference type="Gene3D" id="3.30.420.40">
    <property type="match status" value="2"/>
</dbReference>
<gene>
    <name evidence="7 8" type="primary">xylB</name>
    <name evidence="12" type="ORF">JOF48_001425</name>
</gene>
<dbReference type="GO" id="GO:0004856">
    <property type="term" value="F:D-xylulokinase activity"/>
    <property type="evidence" value="ECO:0007669"/>
    <property type="project" value="UniProtKB-EC"/>
</dbReference>
<evidence type="ECO:0000313" key="13">
    <source>
        <dbReference type="Proteomes" id="UP000711614"/>
    </source>
</evidence>